<dbReference type="PANTHER" id="PTHR11017">
    <property type="entry name" value="LEUCINE-RICH REPEAT-CONTAINING PROTEIN"/>
    <property type="match status" value="1"/>
</dbReference>
<comment type="catalytic activity">
    <reaction evidence="7">
        <text>NAD(+) + H2O = ADP-D-ribose + nicotinamide + H(+)</text>
        <dbReference type="Rhea" id="RHEA:16301"/>
        <dbReference type="ChEBI" id="CHEBI:15377"/>
        <dbReference type="ChEBI" id="CHEBI:15378"/>
        <dbReference type="ChEBI" id="CHEBI:17154"/>
        <dbReference type="ChEBI" id="CHEBI:57540"/>
        <dbReference type="ChEBI" id="CHEBI:57967"/>
        <dbReference type="EC" id="3.2.2.6"/>
    </reaction>
    <physiologicalReaction direction="left-to-right" evidence="7">
        <dbReference type="Rhea" id="RHEA:16302"/>
    </physiologicalReaction>
</comment>
<dbReference type="InterPro" id="IPR003591">
    <property type="entry name" value="Leu-rich_rpt_typical-subtyp"/>
</dbReference>
<dbReference type="InterPro" id="IPR032675">
    <property type="entry name" value="LRR_dom_sf"/>
</dbReference>
<dbReference type="InterPro" id="IPR055414">
    <property type="entry name" value="LRR_R13L4/SHOC2-like"/>
</dbReference>
<evidence type="ECO:0000256" key="2">
    <source>
        <dbReference type="ARBA" id="ARBA00022614"/>
    </source>
</evidence>
<protein>
    <recommendedName>
        <fullName evidence="1">ADP-ribosyl cyclase/cyclic ADP-ribose hydrolase</fullName>
        <ecNumber evidence="1">3.2.2.6</ecNumber>
    </recommendedName>
</protein>
<dbReference type="InterPro" id="IPR027417">
    <property type="entry name" value="P-loop_NTPase"/>
</dbReference>
<dbReference type="GO" id="GO:0051707">
    <property type="term" value="P:response to other organism"/>
    <property type="evidence" value="ECO:0007669"/>
    <property type="project" value="UniProtKB-ARBA"/>
</dbReference>
<dbReference type="SMART" id="SM00369">
    <property type="entry name" value="LRR_TYP"/>
    <property type="match status" value="16"/>
</dbReference>
<evidence type="ECO:0000256" key="6">
    <source>
        <dbReference type="ARBA" id="ARBA00023027"/>
    </source>
</evidence>
<dbReference type="SUPFAM" id="SSF52047">
    <property type="entry name" value="RNI-like"/>
    <property type="match status" value="1"/>
</dbReference>
<dbReference type="EC" id="3.2.2.6" evidence="1"/>
<dbReference type="GO" id="GO:0007165">
    <property type="term" value="P:signal transduction"/>
    <property type="evidence" value="ECO:0007669"/>
    <property type="project" value="InterPro"/>
</dbReference>
<keyword evidence="2" id="KW-0433">Leucine-rich repeat</keyword>
<keyword evidence="3" id="KW-0677">Repeat</keyword>
<dbReference type="InterPro" id="IPR035897">
    <property type="entry name" value="Toll_tir_struct_dom_sf"/>
</dbReference>
<dbReference type="PRINTS" id="PR00364">
    <property type="entry name" value="DISEASERSIST"/>
</dbReference>
<dbReference type="Gene3D" id="1.10.8.430">
    <property type="entry name" value="Helical domain of apoptotic protease-activating factors"/>
    <property type="match status" value="1"/>
</dbReference>
<dbReference type="InterPro" id="IPR058192">
    <property type="entry name" value="WHD_ROQ1-like"/>
</dbReference>
<feature type="region of interest" description="Disordered" evidence="8">
    <location>
        <begin position="1742"/>
        <end position="1814"/>
    </location>
</feature>
<dbReference type="GO" id="GO:0061809">
    <property type="term" value="F:NAD+ nucleosidase activity, cyclic ADP-ribose generating"/>
    <property type="evidence" value="ECO:0007669"/>
    <property type="project" value="UniProtKB-EC"/>
</dbReference>
<dbReference type="Pfam" id="PF23282">
    <property type="entry name" value="WHD_ROQ1"/>
    <property type="match status" value="1"/>
</dbReference>
<organism evidence="10">
    <name type="scientific">Fagus sylvatica</name>
    <name type="common">Beechnut</name>
    <dbReference type="NCBI Taxonomy" id="28930"/>
    <lineage>
        <taxon>Eukaryota</taxon>
        <taxon>Viridiplantae</taxon>
        <taxon>Streptophyta</taxon>
        <taxon>Embryophyta</taxon>
        <taxon>Tracheophyta</taxon>
        <taxon>Spermatophyta</taxon>
        <taxon>Magnoliopsida</taxon>
        <taxon>eudicotyledons</taxon>
        <taxon>Gunneridae</taxon>
        <taxon>Pentapetalae</taxon>
        <taxon>rosids</taxon>
        <taxon>fabids</taxon>
        <taxon>Fagales</taxon>
        <taxon>Fagaceae</taxon>
        <taxon>Fagus</taxon>
    </lineage>
</organism>
<dbReference type="Pfam" id="PF00931">
    <property type="entry name" value="NB-ARC"/>
    <property type="match status" value="1"/>
</dbReference>
<dbReference type="PANTHER" id="PTHR11017:SF559">
    <property type="entry name" value="DISEASE RESISTANCE PROTEIN CHL1"/>
    <property type="match status" value="1"/>
</dbReference>
<dbReference type="EMBL" id="OIVN01002049">
    <property type="protein sequence ID" value="SPD00141.1"/>
    <property type="molecule type" value="Genomic_DNA"/>
</dbReference>
<dbReference type="Gene3D" id="3.40.50.10140">
    <property type="entry name" value="Toll/interleukin-1 receptor homology (TIR) domain"/>
    <property type="match status" value="1"/>
</dbReference>
<evidence type="ECO:0000256" key="8">
    <source>
        <dbReference type="SAM" id="MobiDB-lite"/>
    </source>
</evidence>
<proteinExistence type="predicted"/>
<evidence type="ECO:0000256" key="5">
    <source>
        <dbReference type="ARBA" id="ARBA00022821"/>
    </source>
</evidence>
<dbReference type="SMART" id="SM00255">
    <property type="entry name" value="TIR"/>
    <property type="match status" value="1"/>
</dbReference>
<evidence type="ECO:0000256" key="4">
    <source>
        <dbReference type="ARBA" id="ARBA00022801"/>
    </source>
</evidence>
<dbReference type="InterPro" id="IPR000157">
    <property type="entry name" value="TIR_dom"/>
</dbReference>
<dbReference type="Gene3D" id="3.40.50.300">
    <property type="entry name" value="P-loop containing nucleotide triphosphate hydrolases"/>
    <property type="match status" value="1"/>
</dbReference>
<dbReference type="SUPFAM" id="SSF52540">
    <property type="entry name" value="P-loop containing nucleoside triphosphate hydrolases"/>
    <property type="match status" value="1"/>
</dbReference>
<keyword evidence="4" id="KW-0378">Hydrolase</keyword>
<evidence type="ECO:0000313" key="10">
    <source>
        <dbReference type="EMBL" id="SPD00141.1"/>
    </source>
</evidence>
<dbReference type="InterPro" id="IPR036390">
    <property type="entry name" value="WH_DNA-bd_sf"/>
</dbReference>
<gene>
    <name evidence="10" type="ORF">FSB_LOCUS28023</name>
</gene>
<reference evidence="10" key="1">
    <citation type="submission" date="2018-02" db="EMBL/GenBank/DDBJ databases">
        <authorList>
            <person name="Cohen D.B."/>
            <person name="Kent A.D."/>
        </authorList>
    </citation>
    <scope>NUCLEOTIDE SEQUENCE</scope>
</reference>
<dbReference type="Pfam" id="PF20160">
    <property type="entry name" value="C-JID"/>
    <property type="match status" value="1"/>
</dbReference>
<dbReference type="InterPro" id="IPR044974">
    <property type="entry name" value="Disease_R_plants"/>
</dbReference>
<accession>A0A2N9GLD8</accession>
<evidence type="ECO:0000256" key="3">
    <source>
        <dbReference type="ARBA" id="ARBA00022737"/>
    </source>
</evidence>
<dbReference type="GO" id="GO:0043531">
    <property type="term" value="F:ADP binding"/>
    <property type="evidence" value="ECO:0007669"/>
    <property type="project" value="InterPro"/>
</dbReference>
<evidence type="ECO:0000256" key="1">
    <source>
        <dbReference type="ARBA" id="ARBA00011982"/>
    </source>
</evidence>
<name>A0A2N9GLD8_FAGSY</name>
<evidence type="ECO:0000259" key="9">
    <source>
        <dbReference type="PROSITE" id="PS50104"/>
    </source>
</evidence>
<dbReference type="Gene3D" id="3.80.10.10">
    <property type="entry name" value="Ribonuclease Inhibitor"/>
    <property type="match status" value="6"/>
</dbReference>
<dbReference type="InterPro" id="IPR042197">
    <property type="entry name" value="Apaf_helical"/>
</dbReference>
<dbReference type="SUPFAM" id="SSF52058">
    <property type="entry name" value="L domain-like"/>
    <property type="match status" value="3"/>
</dbReference>
<dbReference type="Pfam" id="PF23598">
    <property type="entry name" value="LRR_14"/>
    <property type="match status" value="6"/>
</dbReference>
<dbReference type="FunFam" id="3.40.50.10140:FF:000007">
    <property type="entry name" value="Disease resistance protein (TIR-NBS-LRR class)"/>
    <property type="match status" value="1"/>
</dbReference>
<dbReference type="InterPro" id="IPR045344">
    <property type="entry name" value="C-JID"/>
</dbReference>
<dbReference type="GO" id="GO:0006952">
    <property type="term" value="P:defense response"/>
    <property type="evidence" value="ECO:0007669"/>
    <property type="project" value="UniProtKB-KW"/>
</dbReference>
<dbReference type="InterPro" id="IPR002182">
    <property type="entry name" value="NB-ARC"/>
</dbReference>
<feature type="compositionally biased region" description="Basic and acidic residues" evidence="8">
    <location>
        <begin position="1742"/>
        <end position="1760"/>
    </location>
</feature>
<keyword evidence="6" id="KW-0520">NAD</keyword>
<keyword evidence="5" id="KW-0611">Plant defense</keyword>
<dbReference type="PROSITE" id="PS50104">
    <property type="entry name" value="TIR"/>
    <property type="match status" value="1"/>
</dbReference>
<dbReference type="Pfam" id="PF01582">
    <property type="entry name" value="TIR"/>
    <property type="match status" value="1"/>
</dbReference>
<dbReference type="SUPFAM" id="SSF46785">
    <property type="entry name" value="Winged helix' DNA-binding domain"/>
    <property type="match status" value="1"/>
</dbReference>
<feature type="region of interest" description="Disordered" evidence="8">
    <location>
        <begin position="1560"/>
        <end position="1584"/>
    </location>
</feature>
<evidence type="ECO:0000256" key="7">
    <source>
        <dbReference type="ARBA" id="ARBA00047304"/>
    </source>
</evidence>
<feature type="domain" description="TIR" evidence="9">
    <location>
        <begin position="1"/>
        <end position="157"/>
    </location>
</feature>
<sequence length="2195" mass="246387">MMSSSSFRGEDTRNTFTDLIYDALIKKGINTFKDDEKLEKGKPISDLLKKIEESRFAVVIFSKDYASSTWCLDELAKIVQCEKEMGMTILPVFYDVEPSDVRSANGTYAVGLIELENRFKDKVETWRAALTHVSYISGWTVMKRPLSQVIQSIVGMISRNLHFEFSEVIEGLVGIDSRVVELQLHLAIGLDDVRFVGIWAMGGMGKTTLARAVYHMVSEEFEACGFIANVREVYDKDGLLALQQNLVSQILTDTNLKIKNIYDGALMIKRTLCHKRILLVLDDVNKSNQLKMLAEKHDWFGPGSRIIITTRDEHLLKAHEVDKIYEVKGLNYEDALHLFCWKAFKKKHVPDDYFNLSKDFLNYASGLPLALEVLGSLLFGKSIDEWKSALERLKEFPEREVIHVLQISFDGLNSPVNEIFLHIACFFNHEKKDHVIEILDSLGLYSHIGLRELIDKSLLKVLDNDILWMHDLLEEMGRYIVHQESPDQPGKRSRLWLFRDIDNILKRNTGTEAVQAIDVNSYPERKEVHWNPEAFSKMNLQELHPSIRTLKKLILLDLQYCSKLILIPSKFEMECLQQMFLNGIAITELPSSVEGLTSLTSLDLADCKHLFCLPSTICDLRSLKDLCLFGCSNFDNLPENLGNLEGLTNLNLSETSIKELPSSVEGLTSLTSLVLKNCKHLVCLPSTICNLRSLKGLYLIGCSNFHNLPENLGNLEGLLNLNLSETSIKELPSSVEGLTSLNSLYLADCKHLVCLPSTICNLRSLEDLCLSRCSNFDNLPENLGNLEGLTNLNLSETSIKELPSSVEGLTSLTSLVLKNCKHLVCLPSTICNLRSLKGLYLIGCSNFDNLPENLGNLEGLLNLNLSETSIKELPSSVEGLTSLTSLDLENCKHLVCLPSTICNLRSLEDLCLSGCSNFDNLPENLGNLEGLTNLNLSKTSIKELPSSVEGLNSLTSLVLKNCKRLVCLPSTICNLGSLKRLCLSGCSNFDNLPENLGNLEGLTNLNLSETSIKELPSSVEGLTSLTSLVLKNCKHLVCLPSSICNLRSLKRLRLSGCSNFDNLPENLGNLEGLLNLNLSETSIKELPLSVEGLTSLTSLSLENCKHLVCLPSTICNLRLLENLCLSGCSNFDNLPENLGNLEGLTNLNLSETSIKELPSSVEGLTSLTSLDLAYCKHLVCLPSTICNLRSLQELYLFGSSYFDNLQENLENLEENLGNLEGLTNLNLSETSIKELPSSVEGLTSLTSLDLADCKHLVCLPSTICNLRSLKGLYLIGCSNFDNLPENLGNLEGLTNLNLSETSIKELPSSVEAVMKRYHLHLIPCQQVMFPSACFWLPYHVLNLSGNNFVSLPECISQLSRLKILNLDGCKRLQSLETVPSTIAFGQSGKLPHRLDIIIPGSEIPTWFSEESMGHKVSIIVPSYQIHELMGIALCVVFVPNKCHQHPRDCLLSCSFKVNGCEMKSLYTKLTENYGKIELHHLWLLYSSYPNFDPIREKILNSQLEIEISTRSLEVKKVGVRLVYEQDIEDHNLTMAQCNNNNMFNGDLGVLHHDLDDLATESTRNKRSRDEDDGAGTSGEGYSNEELQPKRIQREYFDFFTWGSKKLEVYRSSRRDSYQSDVEELAKEGCLTPTWALAKVCNALLKRSRTQNVQSFFFSWTFLLSIRTTADGTACSIEDQKALNDFALKMLRNSKVRCFELSLYSVWLLGKSKSMAPMRGNKKNKDIVRELEPPVQEAHKIVNEESRTSKDAKIEGGENHCVRASIPGSRCARGPSNPRAPNRDPYQFTDVDREPNQGPPNHRRTIPGSQHPQDHRASHLVFHGEEDYERDLGLEDDRGLNHVPPRASNLGHLHSRSFGHFKNFGRGPISGPNPEGKRQLGFEQTNPLGFDRAPYPSDRVPYLSSQDCEPIGFDRALRDLDRMPPAFNRAPGFEQAPLCVYLAQLGFDRALPRLIMCLHLLSERLLTHIEPITIPVAMIAKLDGLCSLLWIYGRLENQNFIELLPRKRRKERLDIEIEDEIGDDQEEGITLEGMLPSKTMSIKFVLEIMGATTKILQVSKEEMEKQNRLASKLPHATTGSSEDMACDLLIEGCCCNLHKKEHHYTLRPKKATTKSKPMVKMKIIGFSNCWSRQQLILEHCIQGDFGIDKILGLLQRTYHWHGLKQVHQSVQPRLQEVNAKYKARVDQYVHGDVSIA</sequence>
<dbReference type="SUPFAM" id="SSF52200">
    <property type="entry name" value="Toll/Interleukin receptor TIR domain"/>
    <property type="match status" value="1"/>
</dbReference>